<keyword evidence="2" id="KW-0732">Signal</keyword>
<dbReference type="InParanoid" id="A0A263D3X9"/>
<dbReference type="AlphaFoldDB" id="A0A263D3X9"/>
<dbReference type="Proteomes" id="UP000242444">
    <property type="component" value="Unassembled WGS sequence"/>
</dbReference>
<accession>A0A263D3X9</accession>
<feature type="transmembrane region" description="Helical" evidence="1">
    <location>
        <begin position="75"/>
        <end position="93"/>
    </location>
</feature>
<reference evidence="3 4" key="1">
    <citation type="submission" date="2017-07" db="EMBL/GenBank/DDBJ databases">
        <title>Amycolatopsis antarcticus sp. nov., isolated from the surface of an Antarcticus brown macroalga.</title>
        <authorList>
            <person name="Wang J."/>
            <person name="Leiva S."/>
            <person name="Huang J."/>
            <person name="Huang Y."/>
        </authorList>
    </citation>
    <scope>NUCLEOTIDE SEQUENCE [LARGE SCALE GENOMIC DNA]</scope>
    <source>
        <strain evidence="3 4">AU-G6</strain>
    </source>
</reference>
<name>A0A263D3X9_9PSEU</name>
<protein>
    <submittedName>
        <fullName evidence="3">Uncharacterized protein</fullName>
    </submittedName>
</protein>
<keyword evidence="1" id="KW-0812">Transmembrane</keyword>
<sequence length="189" mass="19451">MSFLFALLLFLLTPVASVFCGDDEESVGQLCYSGTAFLTGEPESALVGAVAPDGVLDELAEALGNSMGLAVSARVLAFVLVASMIAGLLSGFLGRIRPRVQVMTAAAGTGVLALVASGIVTVVTLGKQTTTFPSLLGNVSDIDPREGVGLSIGFWLTLAILVVIAVAGIARLLGPRLDQDFQDALRQQS</sequence>
<keyword evidence="1" id="KW-0472">Membrane</keyword>
<dbReference type="EMBL" id="NKYE01000007">
    <property type="protein sequence ID" value="OZM72788.1"/>
    <property type="molecule type" value="Genomic_DNA"/>
</dbReference>
<evidence type="ECO:0000256" key="2">
    <source>
        <dbReference type="SAM" id="SignalP"/>
    </source>
</evidence>
<feature type="transmembrane region" description="Helical" evidence="1">
    <location>
        <begin position="152"/>
        <end position="173"/>
    </location>
</feature>
<proteinExistence type="predicted"/>
<feature type="chain" id="PRO_5039419499" evidence="2">
    <location>
        <begin position="21"/>
        <end position="189"/>
    </location>
</feature>
<keyword evidence="1" id="KW-1133">Transmembrane helix</keyword>
<gene>
    <name evidence="3" type="ORF">CFN78_14340</name>
</gene>
<evidence type="ECO:0000256" key="1">
    <source>
        <dbReference type="SAM" id="Phobius"/>
    </source>
</evidence>
<organism evidence="3 4">
    <name type="scientific">Amycolatopsis antarctica</name>
    <dbReference type="NCBI Taxonomy" id="1854586"/>
    <lineage>
        <taxon>Bacteria</taxon>
        <taxon>Bacillati</taxon>
        <taxon>Actinomycetota</taxon>
        <taxon>Actinomycetes</taxon>
        <taxon>Pseudonocardiales</taxon>
        <taxon>Pseudonocardiaceae</taxon>
        <taxon>Amycolatopsis</taxon>
    </lineage>
</organism>
<feature type="signal peptide" evidence="2">
    <location>
        <begin position="1"/>
        <end position="20"/>
    </location>
</feature>
<keyword evidence="4" id="KW-1185">Reference proteome</keyword>
<evidence type="ECO:0000313" key="3">
    <source>
        <dbReference type="EMBL" id="OZM72788.1"/>
    </source>
</evidence>
<comment type="caution">
    <text evidence="3">The sequence shown here is derived from an EMBL/GenBank/DDBJ whole genome shotgun (WGS) entry which is preliminary data.</text>
</comment>
<feature type="transmembrane region" description="Helical" evidence="1">
    <location>
        <begin position="105"/>
        <end position="126"/>
    </location>
</feature>
<evidence type="ECO:0000313" key="4">
    <source>
        <dbReference type="Proteomes" id="UP000242444"/>
    </source>
</evidence>